<comment type="caution">
    <text evidence="3">The sequence shown here is derived from an EMBL/GenBank/DDBJ whole genome shotgun (WGS) entry which is preliminary data.</text>
</comment>
<dbReference type="Pfam" id="PF13577">
    <property type="entry name" value="SnoaL_4"/>
    <property type="match status" value="1"/>
</dbReference>
<dbReference type="InterPro" id="IPR037401">
    <property type="entry name" value="SnoaL-like"/>
</dbReference>
<dbReference type="InterPro" id="IPR032710">
    <property type="entry name" value="NTF2-like_dom_sf"/>
</dbReference>
<proteinExistence type="predicted"/>
<dbReference type="EMBL" id="NCSJ02000132">
    <property type="protein sequence ID" value="RFU29324.1"/>
    <property type="molecule type" value="Genomic_DNA"/>
</dbReference>
<dbReference type="AlphaFoldDB" id="A0A3E2H7H1"/>
<dbReference type="Proteomes" id="UP000258309">
    <property type="component" value="Unassembled WGS sequence"/>
</dbReference>
<keyword evidence="1" id="KW-0175">Coiled coil</keyword>
<dbReference type="OrthoDB" id="3912254at2759"/>
<name>A0A3E2H7H1_SCYLI</name>
<gene>
    <name evidence="3" type="ORF">B7463_g7006</name>
</gene>
<feature type="non-terminal residue" evidence="3">
    <location>
        <position position="165"/>
    </location>
</feature>
<evidence type="ECO:0000313" key="3">
    <source>
        <dbReference type="EMBL" id="RFU29324.1"/>
    </source>
</evidence>
<dbReference type="Gene3D" id="3.10.450.50">
    <property type="match status" value="1"/>
</dbReference>
<evidence type="ECO:0000259" key="2">
    <source>
        <dbReference type="Pfam" id="PF13577"/>
    </source>
</evidence>
<evidence type="ECO:0000313" key="4">
    <source>
        <dbReference type="Proteomes" id="UP000258309"/>
    </source>
</evidence>
<reference evidence="3 4" key="1">
    <citation type="submission" date="2018-05" db="EMBL/GenBank/DDBJ databases">
        <title>Draft genome sequence of Scytalidium lignicola DSM 105466, a ubiquitous saprotrophic fungus.</title>
        <authorList>
            <person name="Buettner E."/>
            <person name="Gebauer A.M."/>
            <person name="Hofrichter M."/>
            <person name="Liers C."/>
            <person name="Kellner H."/>
        </authorList>
    </citation>
    <scope>NUCLEOTIDE SEQUENCE [LARGE SCALE GENOMIC DNA]</scope>
    <source>
        <strain evidence="3 4">DSM 105466</strain>
    </source>
</reference>
<organism evidence="3 4">
    <name type="scientific">Scytalidium lignicola</name>
    <name type="common">Hyphomycete</name>
    <dbReference type="NCBI Taxonomy" id="5539"/>
    <lineage>
        <taxon>Eukaryota</taxon>
        <taxon>Fungi</taxon>
        <taxon>Dikarya</taxon>
        <taxon>Ascomycota</taxon>
        <taxon>Pezizomycotina</taxon>
        <taxon>Leotiomycetes</taxon>
        <taxon>Leotiomycetes incertae sedis</taxon>
        <taxon>Scytalidium</taxon>
    </lineage>
</organism>
<dbReference type="SUPFAM" id="SSF54427">
    <property type="entry name" value="NTF2-like"/>
    <property type="match status" value="1"/>
</dbReference>
<protein>
    <recommendedName>
        <fullName evidence="2">SnoaL-like domain-containing protein</fullName>
    </recommendedName>
</protein>
<accession>A0A3E2H7H1</accession>
<sequence length="165" mass="19494">MREEDKMLEDLTQTVQSLQKRLQDFEDERALNQLLNTYCSTADHHDWKAFAECFTEDGVMEFEGWGPVQGKEKIARVAGDAETRFQGLQHTMTNHSFDLKSAEEATGTCYLWFCATPDTNKPDINYSFGGWYRWEFVRTRQGWKIEKMHLRRMWSMGTDTEKQWT</sequence>
<feature type="non-terminal residue" evidence="3">
    <location>
        <position position="1"/>
    </location>
</feature>
<feature type="domain" description="SnoaL-like" evidence="2">
    <location>
        <begin position="24"/>
        <end position="149"/>
    </location>
</feature>
<keyword evidence="4" id="KW-1185">Reference proteome</keyword>
<dbReference type="CDD" id="cd00531">
    <property type="entry name" value="NTF2_like"/>
    <property type="match status" value="1"/>
</dbReference>
<evidence type="ECO:0000256" key="1">
    <source>
        <dbReference type="SAM" id="Coils"/>
    </source>
</evidence>
<dbReference type="STRING" id="5539.A0A3E2H7H1"/>
<feature type="coiled-coil region" evidence="1">
    <location>
        <begin position="1"/>
        <end position="28"/>
    </location>
</feature>